<name>A0A9X1Z3G5_9GAMM</name>
<dbReference type="CDD" id="cd21133">
    <property type="entry name" value="EVE"/>
    <property type="match status" value="1"/>
</dbReference>
<keyword evidence="3" id="KW-1185">Reference proteome</keyword>
<evidence type="ECO:0000313" key="3">
    <source>
        <dbReference type="Proteomes" id="UP001139408"/>
    </source>
</evidence>
<evidence type="ECO:0000313" key="2">
    <source>
        <dbReference type="EMBL" id="MCL1104418.1"/>
    </source>
</evidence>
<proteinExistence type="predicted"/>
<gene>
    <name evidence="2" type="ORF">L2749_03980</name>
</gene>
<dbReference type="Proteomes" id="UP001139408">
    <property type="component" value="Unassembled WGS sequence"/>
</dbReference>
<organism evidence="2 3">
    <name type="scientific">Shewanella algicola</name>
    <dbReference type="NCBI Taxonomy" id="640633"/>
    <lineage>
        <taxon>Bacteria</taxon>
        <taxon>Pseudomonadati</taxon>
        <taxon>Pseudomonadota</taxon>
        <taxon>Gammaproteobacteria</taxon>
        <taxon>Alteromonadales</taxon>
        <taxon>Shewanellaceae</taxon>
        <taxon>Shewanella</taxon>
    </lineage>
</organism>
<dbReference type="PANTHER" id="PTHR14087">
    <property type="entry name" value="THYMOCYTE NUCLEAR PROTEIN 1"/>
    <property type="match status" value="1"/>
</dbReference>
<dbReference type="AlphaFoldDB" id="A0A9X1Z3G5"/>
<evidence type="ECO:0000259" key="1">
    <source>
        <dbReference type="Pfam" id="PF01878"/>
    </source>
</evidence>
<dbReference type="Pfam" id="PF01878">
    <property type="entry name" value="EVE"/>
    <property type="match status" value="1"/>
</dbReference>
<dbReference type="InterPro" id="IPR015947">
    <property type="entry name" value="PUA-like_sf"/>
</dbReference>
<dbReference type="RefSeq" id="WP_188924207.1">
    <property type="nucleotide sequence ID" value="NZ_BMQI01000007.1"/>
</dbReference>
<dbReference type="EMBL" id="JAKILJ010000006">
    <property type="protein sequence ID" value="MCL1104418.1"/>
    <property type="molecule type" value="Genomic_DNA"/>
</dbReference>
<sequence length="153" mass="17394">MKYWLMKSEPDDISIDDLHNSPNNTMAWQGIRNYQAHNFIRDQISLGDQVLFYHSSCKVPGVVGIATVVSQPKLDESAFEPQSRYFDPKTDPGKPRWWQVDIQFTVKLNQLVTLKQLKSDPALQDMILVTKGARLSVQPVTADEFTHIVALGH</sequence>
<dbReference type="InterPro" id="IPR002740">
    <property type="entry name" value="EVE_domain"/>
</dbReference>
<dbReference type="Gene3D" id="3.10.590.10">
    <property type="entry name" value="ph1033 like domains"/>
    <property type="match status" value="1"/>
</dbReference>
<feature type="domain" description="EVE" evidence="1">
    <location>
        <begin position="2"/>
        <end position="150"/>
    </location>
</feature>
<protein>
    <submittedName>
        <fullName evidence="2">EVE domain-containing protein</fullName>
    </submittedName>
</protein>
<reference evidence="2" key="1">
    <citation type="submission" date="2022-01" db="EMBL/GenBank/DDBJ databases">
        <title>Whole genome-based taxonomy of the Shewanellaceae.</title>
        <authorList>
            <person name="Martin-Rodriguez A.J."/>
        </authorList>
    </citation>
    <scope>NUCLEOTIDE SEQUENCE</scope>
    <source>
        <strain evidence="2">DSM 23803</strain>
    </source>
</reference>
<accession>A0A9X1Z3G5</accession>
<dbReference type="SUPFAM" id="SSF88697">
    <property type="entry name" value="PUA domain-like"/>
    <property type="match status" value="1"/>
</dbReference>
<comment type="caution">
    <text evidence="2">The sequence shown here is derived from an EMBL/GenBank/DDBJ whole genome shotgun (WGS) entry which is preliminary data.</text>
</comment>
<dbReference type="PANTHER" id="PTHR14087:SF7">
    <property type="entry name" value="THYMOCYTE NUCLEAR PROTEIN 1"/>
    <property type="match status" value="1"/>
</dbReference>
<dbReference type="InterPro" id="IPR052181">
    <property type="entry name" value="5hmC_binding"/>
</dbReference>
<dbReference type="InterPro" id="IPR047197">
    <property type="entry name" value="THYN1-like_EVE"/>
</dbReference>